<dbReference type="PANTHER" id="PTHR12835:SF5">
    <property type="entry name" value="BIOTIN--PROTEIN LIGASE"/>
    <property type="match status" value="1"/>
</dbReference>
<proteinExistence type="predicted"/>
<evidence type="ECO:0000259" key="2">
    <source>
        <dbReference type="PROSITE" id="PS51733"/>
    </source>
</evidence>
<dbReference type="STRING" id="1578720.HAL011_10580"/>
<keyword evidence="1 4" id="KW-0436">Ligase</keyword>
<dbReference type="Gene3D" id="3.30.930.10">
    <property type="entry name" value="Bira Bifunctional Protein, Domain 2"/>
    <property type="match status" value="1"/>
</dbReference>
<dbReference type="InterPro" id="IPR045864">
    <property type="entry name" value="aa-tRNA-synth_II/BPL/LPL"/>
</dbReference>
<dbReference type="EMBL" id="CDML01000036">
    <property type="protein sequence ID" value="CRF41267.1"/>
    <property type="molecule type" value="Genomic_DNA"/>
</dbReference>
<dbReference type="Proteomes" id="UP000038622">
    <property type="component" value="Unassembled WGS sequence"/>
</dbReference>
<dbReference type="EMBL" id="CDMH01000062">
    <property type="protein sequence ID" value="CRF43322.1"/>
    <property type="molecule type" value="Genomic_DNA"/>
</dbReference>
<dbReference type="PROSITE" id="PS51733">
    <property type="entry name" value="BPL_LPL_CATALYTIC"/>
    <property type="match status" value="1"/>
</dbReference>
<evidence type="ECO:0000313" key="8">
    <source>
        <dbReference type="Proteomes" id="UP000045175"/>
    </source>
</evidence>
<sequence length="206" mass="23229">MQVLEFASLPSTQIYLVEQIKNARLKPPICVWAKAQSAGVGSRGQVWESVDEALTFSFALLMDRNTPQQSFSLYFGYLFKQALHALGQKEVWLKWPNDLYVKEAKVGGVMSQIHKDIVICGIGLNIRAHQHAALPVCAKEVLQTFLAQVQNAPTWADVFQNYTRDFERTHTKQFFKHPSGLIPLSCAKMRPDGGLEIAGQVYYSNR</sequence>
<reference evidence="6" key="3">
    <citation type="submission" date="2014-12" db="EMBL/GenBank/DDBJ databases">
        <authorList>
            <person name="Smet A."/>
        </authorList>
    </citation>
    <scope>NUCLEOTIDE SEQUENCE [LARGE SCALE GENOMIC DNA]</scope>
</reference>
<dbReference type="GO" id="GO:0004077">
    <property type="term" value="F:biotin--[biotin carboxyl-carrier protein] ligase activity"/>
    <property type="evidence" value="ECO:0007669"/>
    <property type="project" value="UniProtKB-EC"/>
</dbReference>
<dbReference type="NCBIfam" id="NF006294">
    <property type="entry name" value="PRK08477.1"/>
    <property type="match status" value="1"/>
</dbReference>
<reference evidence="4" key="1">
    <citation type="submission" date="2014-12" db="EMBL/GenBank/DDBJ databases">
        <title>Whole genome sequences of four Staphylococcus schleiferi canine isolates.</title>
        <authorList>
            <person name="Misic A.M."/>
            <person name="Cain C."/>
            <person name="Morris D.O."/>
            <person name="Rankin S."/>
            <person name="Beiting D."/>
        </authorList>
    </citation>
    <scope>NUCLEOTIDE SEQUENCE</scope>
    <source>
        <strain evidence="3">ASB11</strain>
        <strain evidence="4">ASB13</strain>
        <strain evidence="5">ASB9</strain>
    </source>
</reference>
<evidence type="ECO:0000256" key="1">
    <source>
        <dbReference type="ARBA" id="ARBA00022598"/>
    </source>
</evidence>
<dbReference type="EC" id="6.3.4.9" evidence="4"/>
<dbReference type="AlphaFoldDB" id="A0A0K2X9Z3"/>
<evidence type="ECO:0000313" key="4">
    <source>
        <dbReference type="EMBL" id="CRF43322.1"/>
    </source>
</evidence>
<dbReference type="Proteomes" id="UP000041394">
    <property type="component" value="Unassembled WGS sequence"/>
</dbReference>
<dbReference type="OrthoDB" id="9807064at2"/>
<protein>
    <submittedName>
        <fullName evidence="4">Biotin--protein ligase</fullName>
        <ecNumber evidence="4">6.3.4.9</ecNumber>
    </submittedName>
</protein>
<dbReference type="Proteomes" id="UP000045175">
    <property type="component" value="Unassembled WGS sequence"/>
</dbReference>
<dbReference type="SUPFAM" id="SSF55681">
    <property type="entry name" value="Class II aaRS and biotin synthetases"/>
    <property type="match status" value="1"/>
</dbReference>
<reference evidence="7 8" key="2">
    <citation type="submission" date="2014-12" db="EMBL/GenBank/DDBJ databases">
        <authorList>
            <person name="Jaenicke S."/>
        </authorList>
    </citation>
    <scope>NUCLEOTIDE SEQUENCE [LARGE SCALE GENOMIC DNA]</scope>
</reference>
<organism evidence="4 8">
    <name type="scientific">Helicobacter ailurogastricus</name>
    <dbReference type="NCBI Taxonomy" id="1578720"/>
    <lineage>
        <taxon>Bacteria</taxon>
        <taxon>Pseudomonadati</taxon>
        <taxon>Campylobacterota</taxon>
        <taxon>Epsilonproteobacteria</taxon>
        <taxon>Campylobacterales</taxon>
        <taxon>Helicobacteraceae</taxon>
        <taxon>Helicobacter</taxon>
    </lineage>
</organism>
<feature type="domain" description="BPL/LPL catalytic" evidence="2">
    <location>
        <begin position="1"/>
        <end position="174"/>
    </location>
</feature>
<dbReference type="EMBL" id="CDMN01000045">
    <property type="protein sequence ID" value="CRF44559.1"/>
    <property type="molecule type" value="Genomic_DNA"/>
</dbReference>
<evidence type="ECO:0000313" key="3">
    <source>
        <dbReference type="EMBL" id="CRF41267.1"/>
    </source>
</evidence>
<evidence type="ECO:0000313" key="7">
    <source>
        <dbReference type="Proteomes" id="UP000041394"/>
    </source>
</evidence>
<dbReference type="InterPro" id="IPR004408">
    <property type="entry name" value="Biotin_CoA_COase_ligase"/>
</dbReference>
<dbReference type="PANTHER" id="PTHR12835">
    <property type="entry name" value="BIOTIN PROTEIN LIGASE"/>
    <property type="match status" value="1"/>
</dbReference>
<accession>A0A0K2X9Z3</accession>
<evidence type="ECO:0000313" key="5">
    <source>
        <dbReference type="EMBL" id="CRF44559.1"/>
    </source>
</evidence>
<keyword evidence="6" id="KW-1185">Reference proteome</keyword>
<evidence type="ECO:0000313" key="6">
    <source>
        <dbReference type="Proteomes" id="UP000038622"/>
    </source>
</evidence>
<dbReference type="InterPro" id="IPR004143">
    <property type="entry name" value="BPL_LPL_catalytic"/>
</dbReference>
<dbReference type="Pfam" id="PF03099">
    <property type="entry name" value="BPL_LplA_LipB"/>
    <property type="match status" value="1"/>
</dbReference>
<dbReference type="NCBIfam" id="TIGR00121">
    <property type="entry name" value="birA_ligase"/>
    <property type="match status" value="1"/>
</dbReference>
<dbReference type="GO" id="GO:0005737">
    <property type="term" value="C:cytoplasm"/>
    <property type="evidence" value="ECO:0007669"/>
    <property type="project" value="TreeGrafter"/>
</dbReference>
<dbReference type="RefSeq" id="WP_053941886.1">
    <property type="nucleotide sequence ID" value="NZ_BSWP01000008.1"/>
</dbReference>
<gene>
    <name evidence="3" type="ORF">HAL011_10580</name>
    <name evidence="4" type="ORF">HAL013_15520</name>
    <name evidence="5" type="ORF">HAL09_11500</name>
</gene>
<name>A0A0K2X9Z3_9HELI</name>